<dbReference type="STRING" id="857342.A0A2T3BB71"/>
<accession>A0A2T3BB71</accession>
<reference evidence="7 8" key="1">
    <citation type="journal article" date="2018" name="New Phytol.">
        <title>Comparative genomics and transcriptomics depict ericoid mycorrhizal fungi as versatile saprotrophs and plant mutualists.</title>
        <authorList>
            <person name="Martino E."/>
            <person name="Morin E."/>
            <person name="Grelet G.A."/>
            <person name="Kuo A."/>
            <person name="Kohler A."/>
            <person name="Daghino S."/>
            <person name="Barry K.W."/>
            <person name="Cichocki N."/>
            <person name="Clum A."/>
            <person name="Dockter R.B."/>
            <person name="Hainaut M."/>
            <person name="Kuo R.C."/>
            <person name="LaButti K."/>
            <person name="Lindahl B.D."/>
            <person name="Lindquist E.A."/>
            <person name="Lipzen A."/>
            <person name="Khouja H.R."/>
            <person name="Magnuson J."/>
            <person name="Murat C."/>
            <person name="Ohm R.A."/>
            <person name="Singer S.W."/>
            <person name="Spatafora J.W."/>
            <person name="Wang M."/>
            <person name="Veneault-Fourrey C."/>
            <person name="Henrissat B."/>
            <person name="Grigoriev I.V."/>
            <person name="Martin F.M."/>
            <person name="Perotto S."/>
        </authorList>
    </citation>
    <scope>NUCLEOTIDE SEQUENCE [LARGE SCALE GENOMIC DNA]</scope>
    <source>
        <strain evidence="7 8">ATCC 22711</strain>
    </source>
</reference>
<sequence length="544" mass="58590">MMGFLQKPKSVLKKNLSKVPIRSVLQDSEKVGDGEPAGRLQGNSRMKLGDADGVLAPRSSSDGARDPLNWPTWKKETAFFTLLLSTAVVGILKTLFVTTNSVIAMQYNVSYMGATALTGIPFIVAAISSLGSSILSQAIGKRLIHCLAGILMLLAALWNMHVMESYAQFMASRIFQGVGWGAFEGLVMMSVRDIFFVHELPLRFNILSITSLFFTWGSPILGGYLSQNRASFRTAIMAVIIIQAFSVFFLLFFLPETSFLRSSSPTTPITSAPISTMTSNPSPSSLFRTYVSSLRFIPYTQPFKAHTALRPLRAFTTPSTLLTFLLTGPTIASAFGLASSLSLLFAVMPTLLFPSYLGFLFILPAILSICAFIPAAFLASRPSQKASSPINPRVVVLGIILGIAGILSFALYTTSKLTPPNSRATGFVSGGSQLSLRVVSLLLGILVAGAAVLGVVARADLHAEVEDGVQVQNAWRVCQDLLSGIFIMAVPGWVQGGRGMVAGLKEFAIVVAVLQIVGLVGVVGWERGGLEGRRWRKRERLLEV</sequence>
<dbReference type="EMBL" id="KZ679007">
    <property type="protein sequence ID" value="PSS25514.1"/>
    <property type="molecule type" value="Genomic_DNA"/>
</dbReference>
<evidence type="ECO:0000313" key="7">
    <source>
        <dbReference type="EMBL" id="PSS25514.1"/>
    </source>
</evidence>
<dbReference type="Gene3D" id="1.20.1250.20">
    <property type="entry name" value="MFS general substrate transporter like domains"/>
    <property type="match status" value="1"/>
</dbReference>
<dbReference type="PANTHER" id="PTHR23502">
    <property type="entry name" value="MAJOR FACILITATOR SUPERFAMILY"/>
    <property type="match status" value="1"/>
</dbReference>
<comment type="subcellular location">
    <subcellularLocation>
        <location evidence="1">Membrane</location>
        <topology evidence="1">Multi-pass membrane protein</topology>
    </subcellularLocation>
</comment>
<feature type="transmembrane region" description="Helical" evidence="6">
    <location>
        <begin position="434"/>
        <end position="456"/>
    </location>
</feature>
<keyword evidence="3 6" id="KW-1133">Transmembrane helix</keyword>
<dbReference type="OrthoDB" id="5215911at2759"/>
<dbReference type="PANTHER" id="PTHR23502:SF181">
    <property type="entry name" value="MAJOR FACILITATOR SUPERFAMILY (MFS) PROFILE DOMAIN-CONTAINING PROTEIN"/>
    <property type="match status" value="1"/>
</dbReference>
<feature type="transmembrane region" description="Helical" evidence="6">
    <location>
        <begin position="507"/>
        <end position="525"/>
    </location>
</feature>
<dbReference type="Proteomes" id="UP000241818">
    <property type="component" value="Unassembled WGS sequence"/>
</dbReference>
<organism evidence="7 8">
    <name type="scientific">Amorphotheca resinae ATCC 22711</name>
    <dbReference type="NCBI Taxonomy" id="857342"/>
    <lineage>
        <taxon>Eukaryota</taxon>
        <taxon>Fungi</taxon>
        <taxon>Dikarya</taxon>
        <taxon>Ascomycota</taxon>
        <taxon>Pezizomycotina</taxon>
        <taxon>Leotiomycetes</taxon>
        <taxon>Helotiales</taxon>
        <taxon>Amorphothecaceae</taxon>
        <taxon>Amorphotheca</taxon>
    </lineage>
</organism>
<dbReference type="InterPro" id="IPR036259">
    <property type="entry name" value="MFS_trans_sf"/>
</dbReference>
<dbReference type="GO" id="GO:0005886">
    <property type="term" value="C:plasma membrane"/>
    <property type="evidence" value="ECO:0007669"/>
    <property type="project" value="TreeGrafter"/>
</dbReference>
<feature type="transmembrane region" description="Helical" evidence="6">
    <location>
        <begin position="353"/>
        <end position="378"/>
    </location>
</feature>
<name>A0A2T3BB71_AMORE</name>
<feature type="transmembrane region" description="Helical" evidence="6">
    <location>
        <begin position="232"/>
        <end position="254"/>
    </location>
</feature>
<proteinExistence type="predicted"/>
<evidence type="ECO:0008006" key="9">
    <source>
        <dbReference type="Google" id="ProtNLM"/>
    </source>
</evidence>
<feature type="transmembrane region" description="Helical" evidence="6">
    <location>
        <begin position="109"/>
        <end position="131"/>
    </location>
</feature>
<dbReference type="SUPFAM" id="SSF103473">
    <property type="entry name" value="MFS general substrate transporter"/>
    <property type="match status" value="1"/>
</dbReference>
<dbReference type="Pfam" id="PF07690">
    <property type="entry name" value="MFS_1"/>
    <property type="match status" value="1"/>
</dbReference>
<feature type="transmembrane region" description="Helical" evidence="6">
    <location>
        <begin position="320"/>
        <end position="347"/>
    </location>
</feature>
<evidence type="ECO:0000256" key="4">
    <source>
        <dbReference type="ARBA" id="ARBA00023136"/>
    </source>
</evidence>
<dbReference type="GeneID" id="36572357"/>
<evidence type="ECO:0000256" key="2">
    <source>
        <dbReference type="ARBA" id="ARBA00022692"/>
    </source>
</evidence>
<evidence type="ECO:0000256" key="6">
    <source>
        <dbReference type="SAM" id="Phobius"/>
    </source>
</evidence>
<dbReference type="InterPro" id="IPR011701">
    <property type="entry name" value="MFS"/>
</dbReference>
<dbReference type="GO" id="GO:0022857">
    <property type="term" value="F:transmembrane transporter activity"/>
    <property type="evidence" value="ECO:0007669"/>
    <property type="project" value="InterPro"/>
</dbReference>
<keyword evidence="2 6" id="KW-0812">Transmembrane</keyword>
<evidence type="ECO:0000256" key="3">
    <source>
        <dbReference type="ARBA" id="ARBA00022989"/>
    </source>
</evidence>
<feature type="transmembrane region" description="Helical" evidence="6">
    <location>
        <begin position="390"/>
        <end position="414"/>
    </location>
</feature>
<feature type="transmembrane region" description="Helical" evidence="6">
    <location>
        <begin position="78"/>
        <end position="97"/>
    </location>
</feature>
<feature type="transmembrane region" description="Helical" evidence="6">
    <location>
        <begin position="204"/>
        <end position="226"/>
    </location>
</feature>
<evidence type="ECO:0000313" key="8">
    <source>
        <dbReference type="Proteomes" id="UP000241818"/>
    </source>
</evidence>
<evidence type="ECO:0000256" key="5">
    <source>
        <dbReference type="SAM" id="MobiDB-lite"/>
    </source>
</evidence>
<dbReference type="InParanoid" id="A0A2T3BB71"/>
<dbReference type="AlphaFoldDB" id="A0A2T3BB71"/>
<evidence type="ECO:0000256" key="1">
    <source>
        <dbReference type="ARBA" id="ARBA00004141"/>
    </source>
</evidence>
<dbReference type="RefSeq" id="XP_024724113.1">
    <property type="nucleotide sequence ID" value="XM_024864276.1"/>
</dbReference>
<keyword evidence="4 6" id="KW-0472">Membrane</keyword>
<feature type="transmembrane region" description="Helical" evidence="6">
    <location>
        <begin position="143"/>
        <end position="162"/>
    </location>
</feature>
<keyword evidence="8" id="KW-1185">Reference proteome</keyword>
<protein>
    <recommendedName>
        <fullName evidence="9">Major facilitator superfamily (MFS) profile domain-containing protein</fullName>
    </recommendedName>
</protein>
<gene>
    <name evidence="7" type="ORF">M430DRAFT_203317</name>
</gene>
<feature type="region of interest" description="Disordered" evidence="5">
    <location>
        <begin position="27"/>
        <end position="46"/>
    </location>
</feature>